<name>Q12XZ5_METBU</name>
<keyword evidence="9 11" id="KW-0482">Metalloprotease</keyword>
<keyword evidence="6 11" id="KW-0378">Hydrolase</keyword>
<feature type="transmembrane region" description="Helical" evidence="12">
    <location>
        <begin position="158"/>
        <end position="179"/>
    </location>
</feature>
<evidence type="ECO:0000259" key="13">
    <source>
        <dbReference type="Pfam" id="PF01435"/>
    </source>
</evidence>
<evidence type="ECO:0000256" key="10">
    <source>
        <dbReference type="ARBA" id="ARBA00023136"/>
    </source>
</evidence>
<evidence type="ECO:0000256" key="6">
    <source>
        <dbReference type="ARBA" id="ARBA00022801"/>
    </source>
</evidence>
<keyword evidence="2" id="KW-1003">Cell membrane</keyword>
<dbReference type="GO" id="GO:0006508">
    <property type="term" value="P:proteolysis"/>
    <property type="evidence" value="ECO:0007669"/>
    <property type="project" value="UniProtKB-KW"/>
</dbReference>
<evidence type="ECO:0000256" key="11">
    <source>
        <dbReference type="RuleBase" id="RU003983"/>
    </source>
</evidence>
<evidence type="ECO:0000256" key="3">
    <source>
        <dbReference type="ARBA" id="ARBA00022670"/>
    </source>
</evidence>
<sequence length="263" mass="28815">MISIPAPVIAFLLLGPVGFVATLALFILLSYVLYSYSGKILLKWYKAKKVGSLENLAVKAGVVTPDMYMFDHHLPMIFTAGTRGKFDIAVSSGAMGLFDASELEVMLAREIGHILNNDVPMNTMVALFAGSLASVSTFALWGALLGGFGQDYDPAPRFIRFLGMGLVAVPSALIAQLALSPSREIMVDAVSVELTKEPKLLADTLEYMQKYVGHYPMSLNPGHAHLFPLNLLSMEEFYDMHLSLFNTHPDVDIRVKQIMSKVN</sequence>
<dbReference type="Gene3D" id="3.30.2010.10">
    <property type="entry name" value="Metalloproteases ('zincins'), catalytic domain"/>
    <property type="match status" value="1"/>
</dbReference>
<evidence type="ECO:0000256" key="9">
    <source>
        <dbReference type="ARBA" id="ARBA00023049"/>
    </source>
</evidence>
<dbReference type="PANTHER" id="PTHR43221:SF1">
    <property type="entry name" value="PROTEASE HTPX"/>
    <property type="match status" value="1"/>
</dbReference>
<gene>
    <name evidence="14" type="ordered locus">Mbur_0716</name>
</gene>
<keyword evidence="10 12" id="KW-0472">Membrane</keyword>
<evidence type="ECO:0000256" key="8">
    <source>
        <dbReference type="ARBA" id="ARBA00022989"/>
    </source>
</evidence>
<feature type="transmembrane region" description="Helical" evidence="12">
    <location>
        <begin position="6"/>
        <end position="34"/>
    </location>
</feature>
<dbReference type="STRING" id="259564.Mbur_0716"/>
<protein>
    <submittedName>
        <fullName evidence="14">Zn-dependent protease family protein</fullName>
    </submittedName>
</protein>
<comment type="similarity">
    <text evidence="11">Belongs to the peptidase M48 family.</text>
</comment>
<evidence type="ECO:0000256" key="5">
    <source>
        <dbReference type="ARBA" id="ARBA00022723"/>
    </source>
</evidence>
<feature type="domain" description="Peptidase M48" evidence="13">
    <location>
        <begin position="53"/>
        <end position="259"/>
    </location>
</feature>
<proteinExistence type="inferred from homology"/>
<reference evidence="15" key="1">
    <citation type="journal article" date="2009" name="ISME J.">
        <title>The genome sequence of the psychrophilic archaeon, Methanococcoides burtonii: the role of genome evolution in cold adaptation.</title>
        <authorList>
            <person name="Allen M.A."/>
            <person name="Lauro F.M."/>
            <person name="Williams T.J."/>
            <person name="Burg D."/>
            <person name="Siddiqui K.S."/>
            <person name="De Francisci D."/>
            <person name="Chong K.W."/>
            <person name="Pilak O."/>
            <person name="Chew H.H."/>
            <person name="De Maere M.Z."/>
            <person name="Ting L."/>
            <person name="Katrib M."/>
            <person name="Ng C."/>
            <person name="Sowers K.R."/>
            <person name="Galperin M.Y."/>
            <person name="Anderson I.J."/>
            <person name="Ivanova N."/>
            <person name="Dalin E."/>
            <person name="Martinez M."/>
            <person name="Lapidus A."/>
            <person name="Hauser L."/>
            <person name="Land M."/>
            <person name="Thomas T."/>
            <person name="Cavicchioli R."/>
        </authorList>
    </citation>
    <scope>NUCLEOTIDE SEQUENCE [LARGE SCALE GENOMIC DNA]</scope>
    <source>
        <strain evidence="15">DSM 6242 / NBRC 107633 / OCM 468 / ACE-M</strain>
    </source>
</reference>
<evidence type="ECO:0000256" key="4">
    <source>
        <dbReference type="ARBA" id="ARBA00022692"/>
    </source>
</evidence>
<accession>Q12XZ5</accession>
<evidence type="ECO:0000256" key="12">
    <source>
        <dbReference type="SAM" id="Phobius"/>
    </source>
</evidence>
<keyword evidence="8 12" id="KW-1133">Transmembrane helix</keyword>
<keyword evidence="4 12" id="KW-0812">Transmembrane</keyword>
<keyword evidence="7 11" id="KW-0862">Zinc</keyword>
<dbReference type="EMBL" id="CP000300">
    <property type="protein sequence ID" value="ABE51681.1"/>
    <property type="molecule type" value="Genomic_DNA"/>
</dbReference>
<keyword evidence="15" id="KW-1185">Reference proteome</keyword>
<dbReference type="GO" id="GO:0046872">
    <property type="term" value="F:metal ion binding"/>
    <property type="evidence" value="ECO:0007669"/>
    <property type="project" value="UniProtKB-KW"/>
</dbReference>
<organism evidence="14 15">
    <name type="scientific">Methanococcoides burtonii (strain DSM 6242 / NBRC 107633 / OCM 468 / ACE-M)</name>
    <dbReference type="NCBI Taxonomy" id="259564"/>
    <lineage>
        <taxon>Archaea</taxon>
        <taxon>Methanobacteriati</taxon>
        <taxon>Methanobacteriota</taxon>
        <taxon>Stenosarchaea group</taxon>
        <taxon>Methanomicrobia</taxon>
        <taxon>Methanosarcinales</taxon>
        <taxon>Methanosarcinaceae</taxon>
        <taxon>Methanococcoides</taxon>
    </lineage>
</organism>
<evidence type="ECO:0000256" key="1">
    <source>
        <dbReference type="ARBA" id="ARBA00004651"/>
    </source>
</evidence>
<dbReference type="Proteomes" id="UP000001979">
    <property type="component" value="Chromosome"/>
</dbReference>
<comment type="subcellular location">
    <subcellularLocation>
        <location evidence="1">Cell membrane</location>
        <topology evidence="1">Multi-pass membrane protein</topology>
    </subcellularLocation>
</comment>
<dbReference type="KEGG" id="mbu:Mbur_0716"/>
<evidence type="ECO:0000313" key="14">
    <source>
        <dbReference type="EMBL" id="ABE51681.1"/>
    </source>
</evidence>
<keyword evidence="3 11" id="KW-0645">Protease</keyword>
<dbReference type="GO" id="GO:0005886">
    <property type="term" value="C:plasma membrane"/>
    <property type="evidence" value="ECO:0007669"/>
    <property type="project" value="UniProtKB-SubCell"/>
</dbReference>
<dbReference type="HOGENOM" id="CLU_978653_0_0_2"/>
<evidence type="ECO:0000256" key="7">
    <source>
        <dbReference type="ARBA" id="ARBA00022833"/>
    </source>
</evidence>
<dbReference type="AlphaFoldDB" id="Q12XZ5"/>
<dbReference type="GO" id="GO:0004222">
    <property type="term" value="F:metalloendopeptidase activity"/>
    <property type="evidence" value="ECO:0007669"/>
    <property type="project" value="InterPro"/>
</dbReference>
<comment type="cofactor">
    <cofactor evidence="11">
        <name>Zn(2+)</name>
        <dbReference type="ChEBI" id="CHEBI:29105"/>
    </cofactor>
    <text evidence="11">Binds 1 zinc ion per subunit.</text>
</comment>
<keyword evidence="5" id="KW-0479">Metal-binding</keyword>
<dbReference type="InterPro" id="IPR050083">
    <property type="entry name" value="HtpX_protease"/>
</dbReference>
<evidence type="ECO:0000313" key="15">
    <source>
        <dbReference type="Proteomes" id="UP000001979"/>
    </source>
</evidence>
<dbReference type="Pfam" id="PF01435">
    <property type="entry name" value="Peptidase_M48"/>
    <property type="match status" value="1"/>
</dbReference>
<dbReference type="InterPro" id="IPR001915">
    <property type="entry name" value="Peptidase_M48"/>
</dbReference>
<dbReference type="PANTHER" id="PTHR43221">
    <property type="entry name" value="PROTEASE HTPX"/>
    <property type="match status" value="1"/>
</dbReference>
<evidence type="ECO:0000256" key="2">
    <source>
        <dbReference type="ARBA" id="ARBA00022475"/>
    </source>
</evidence>
<feature type="transmembrane region" description="Helical" evidence="12">
    <location>
        <begin position="125"/>
        <end position="146"/>
    </location>
</feature>